<dbReference type="Proteomes" id="UP001478817">
    <property type="component" value="Unassembled WGS sequence"/>
</dbReference>
<dbReference type="InterPro" id="IPR018649">
    <property type="entry name" value="SHOCT"/>
</dbReference>
<sequence length="394" mass="42169">MGILNSVFDSIGGTFADQWKDIIVPGSFDEQTVVAPGIRRSGQDGRGSNYGNSGVLSNGSIIQVPEGTAGFIYSRSGIERVISEPGGYEYRDGQLSVFDAQDRTENGLGEIFMGQIGERIGFSGMTPDEKRVCFVNLREIRGVKFGTRGPLAYNDLFYGTDLEVHSFGSIALQIADPVVFMRDFVPAGTYSYSLASPQAREQLIAEFLHSFIGALNRLSKTYRISQLPSQGSAIVDAIMSDGGNAATWEKRFGLKLTSVAIESIDFSDASRELVRRYSEKKMDVSAYEGISEHAANVAAQQKIAEGIRDKGLGDAGGMLFGMNLANGLDPRNASQATGAAAQAPATSGSTPAPPAPAPDLDAQIETLKKLKELLDAGILSQEEFDAKKNQVLGL</sequence>
<proteinExistence type="predicted"/>
<feature type="compositionally biased region" description="Low complexity" evidence="1">
    <location>
        <begin position="333"/>
        <end position="350"/>
    </location>
</feature>
<dbReference type="Pfam" id="PF09851">
    <property type="entry name" value="SHOCT"/>
    <property type="match status" value="1"/>
</dbReference>
<gene>
    <name evidence="4" type="ORF">AAAT05_07030</name>
</gene>
<dbReference type="RefSeq" id="WP_349182709.1">
    <property type="nucleotide sequence ID" value="NZ_JBBNGS010000012.1"/>
</dbReference>
<dbReference type="CDD" id="cd03408">
    <property type="entry name" value="SPFH_like_u1"/>
    <property type="match status" value="1"/>
</dbReference>
<evidence type="ECO:0000259" key="2">
    <source>
        <dbReference type="Pfam" id="PF09851"/>
    </source>
</evidence>
<feature type="domain" description="SHOCT" evidence="2">
    <location>
        <begin position="366"/>
        <end position="392"/>
    </location>
</feature>
<comment type="caution">
    <text evidence="4">The sequence shown here is derived from an EMBL/GenBank/DDBJ whole genome shotgun (WGS) entry which is preliminary data.</text>
</comment>
<feature type="region of interest" description="Disordered" evidence="1">
    <location>
        <begin position="331"/>
        <end position="359"/>
    </location>
</feature>
<evidence type="ECO:0000256" key="1">
    <source>
        <dbReference type="SAM" id="MobiDB-lite"/>
    </source>
</evidence>
<organism evidence="4 5">
    <name type="scientific">Paratractidigestivibacter faecalis</name>
    <dbReference type="NCBI Taxonomy" id="2292441"/>
    <lineage>
        <taxon>Bacteria</taxon>
        <taxon>Bacillati</taxon>
        <taxon>Actinomycetota</taxon>
        <taxon>Coriobacteriia</taxon>
        <taxon>Coriobacteriales</taxon>
        <taxon>Atopobiaceae</taxon>
        <taxon>Paratractidigestivibacter</taxon>
    </lineage>
</organism>
<reference evidence="4 5" key="1">
    <citation type="submission" date="2024-04" db="EMBL/GenBank/DDBJ databases">
        <title>Human intestinal bacterial collection.</title>
        <authorList>
            <person name="Pauvert C."/>
            <person name="Hitch T.C.A."/>
            <person name="Clavel T."/>
        </authorList>
    </citation>
    <scope>NUCLEOTIDE SEQUENCE [LARGE SCALE GENOMIC DNA]</scope>
    <source>
        <strain evidence="4 5">CLA-AA-H197</strain>
    </source>
</reference>
<dbReference type="EMBL" id="JBBNGS010000012">
    <property type="protein sequence ID" value="MEQ2638089.1"/>
    <property type="molecule type" value="Genomic_DNA"/>
</dbReference>
<keyword evidence="5" id="KW-1185">Reference proteome</keyword>
<evidence type="ECO:0000313" key="5">
    <source>
        <dbReference type="Proteomes" id="UP001478817"/>
    </source>
</evidence>
<name>A0ABV1IHF7_9ACTN</name>
<evidence type="ECO:0000313" key="4">
    <source>
        <dbReference type="EMBL" id="MEQ2638089.1"/>
    </source>
</evidence>
<dbReference type="Pfam" id="PF13421">
    <property type="entry name" value="Band_7_1"/>
    <property type="match status" value="1"/>
</dbReference>
<accession>A0ABV1IHF7</accession>
<dbReference type="InterPro" id="IPR033880">
    <property type="entry name" value="SPFH_YdjI"/>
</dbReference>
<protein>
    <submittedName>
        <fullName evidence="4">SPFH domain-containing protein</fullName>
    </submittedName>
</protein>
<evidence type="ECO:0000259" key="3">
    <source>
        <dbReference type="Pfam" id="PF13421"/>
    </source>
</evidence>
<feature type="domain" description="SPFH" evidence="3">
    <location>
        <begin position="126"/>
        <end position="278"/>
    </location>
</feature>